<dbReference type="RefSeq" id="WP_047886077.1">
    <property type="nucleotide sequence ID" value="NZ_CP071326.1"/>
</dbReference>
<feature type="domain" description="HTH marR-type" evidence="4">
    <location>
        <begin position="3"/>
        <end position="137"/>
    </location>
</feature>
<dbReference type="PROSITE" id="PS50995">
    <property type="entry name" value="HTH_MARR_2"/>
    <property type="match status" value="1"/>
</dbReference>
<dbReference type="InterPro" id="IPR039422">
    <property type="entry name" value="MarR/SlyA-like"/>
</dbReference>
<dbReference type="PANTHER" id="PTHR33164:SF57">
    <property type="entry name" value="MARR-FAMILY TRANSCRIPTIONAL REGULATOR"/>
    <property type="match status" value="1"/>
</dbReference>
<comment type="caution">
    <text evidence="5">The sequence shown here is derived from an EMBL/GenBank/DDBJ whole genome shotgun (WGS) entry which is preliminary data.</text>
</comment>
<protein>
    <recommendedName>
        <fullName evidence="4">HTH marR-type domain-containing protein</fullName>
    </recommendedName>
</protein>
<dbReference type="SMART" id="SM00347">
    <property type="entry name" value="HTH_MARR"/>
    <property type="match status" value="1"/>
</dbReference>
<evidence type="ECO:0000256" key="1">
    <source>
        <dbReference type="ARBA" id="ARBA00023015"/>
    </source>
</evidence>
<gene>
    <name evidence="5" type="ORF">ABT57_15420</name>
</gene>
<name>A0A0J1H922_9GAMM</name>
<keyword evidence="6" id="KW-1185">Reference proteome</keyword>
<keyword evidence="1" id="KW-0805">Transcription regulation</keyword>
<dbReference type="GO" id="GO:0006950">
    <property type="term" value="P:response to stress"/>
    <property type="evidence" value="ECO:0007669"/>
    <property type="project" value="TreeGrafter"/>
</dbReference>
<dbReference type="PROSITE" id="PS01117">
    <property type="entry name" value="HTH_MARR_1"/>
    <property type="match status" value="1"/>
</dbReference>
<dbReference type="STRING" id="320778.ABT57_15420"/>
<reference evidence="5 6" key="1">
    <citation type="submission" date="2015-05" db="EMBL/GenBank/DDBJ databases">
        <title>Photobacterium galathea sp. nov.</title>
        <authorList>
            <person name="Machado H."/>
            <person name="Gram L."/>
        </authorList>
    </citation>
    <scope>NUCLEOTIDE SEQUENCE [LARGE SCALE GENOMIC DNA]</scope>
    <source>
        <strain evidence="5 6">DSM 22954</strain>
    </source>
</reference>
<accession>A0A0J1H922</accession>
<dbReference type="PANTHER" id="PTHR33164">
    <property type="entry name" value="TRANSCRIPTIONAL REGULATOR, MARR FAMILY"/>
    <property type="match status" value="1"/>
</dbReference>
<dbReference type="SUPFAM" id="SSF46785">
    <property type="entry name" value="Winged helix' DNA-binding domain"/>
    <property type="match status" value="1"/>
</dbReference>
<dbReference type="InterPro" id="IPR023187">
    <property type="entry name" value="Tscrpt_reg_MarR-type_CS"/>
</dbReference>
<dbReference type="InterPro" id="IPR036388">
    <property type="entry name" value="WH-like_DNA-bd_sf"/>
</dbReference>
<dbReference type="PRINTS" id="PR00598">
    <property type="entry name" value="HTHMARR"/>
</dbReference>
<dbReference type="Pfam" id="PF12802">
    <property type="entry name" value="MarR_2"/>
    <property type="match status" value="1"/>
</dbReference>
<dbReference type="InterPro" id="IPR000835">
    <property type="entry name" value="HTH_MarR-typ"/>
</dbReference>
<dbReference type="EMBL" id="LDOU01000015">
    <property type="protein sequence ID" value="KLV08188.1"/>
    <property type="molecule type" value="Genomic_DNA"/>
</dbReference>
<dbReference type="InterPro" id="IPR036390">
    <property type="entry name" value="WH_DNA-bd_sf"/>
</dbReference>
<dbReference type="GO" id="GO:0003700">
    <property type="term" value="F:DNA-binding transcription factor activity"/>
    <property type="evidence" value="ECO:0007669"/>
    <property type="project" value="InterPro"/>
</dbReference>
<dbReference type="Proteomes" id="UP000035909">
    <property type="component" value="Unassembled WGS sequence"/>
</dbReference>
<keyword evidence="2" id="KW-0238">DNA-binding</keyword>
<sequence>MSNQSLPDVVMALSRGYRLNIRQAINAKALGLNGMHAQCLRIIATIPDCTANHIVSIMHRDKGQIARLVKELITMSLIEKHPNPADKRSQILTFTDDGHALMNKIHLAEKQLDKQMCEGLSTQDIDAFKRISARMVENLQRDDG</sequence>
<dbReference type="AlphaFoldDB" id="A0A0J1H922"/>
<dbReference type="PATRIC" id="fig|320778.3.peg.3354"/>
<organism evidence="5 6">
    <name type="scientific">Photobacterium ganghwense</name>
    <dbReference type="NCBI Taxonomy" id="320778"/>
    <lineage>
        <taxon>Bacteria</taxon>
        <taxon>Pseudomonadati</taxon>
        <taxon>Pseudomonadota</taxon>
        <taxon>Gammaproteobacteria</taxon>
        <taxon>Vibrionales</taxon>
        <taxon>Vibrionaceae</taxon>
        <taxon>Photobacterium</taxon>
    </lineage>
</organism>
<evidence type="ECO:0000313" key="5">
    <source>
        <dbReference type="EMBL" id="KLV08188.1"/>
    </source>
</evidence>
<dbReference type="GO" id="GO:0003677">
    <property type="term" value="F:DNA binding"/>
    <property type="evidence" value="ECO:0007669"/>
    <property type="project" value="UniProtKB-KW"/>
</dbReference>
<dbReference type="OrthoDB" id="6196575at2"/>
<proteinExistence type="predicted"/>
<evidence type="ECO:0000256" key="3">
    <source>
        <dbReference type="ARBA" id="ARBA00023163"/>
    </source>
</evidence>
<keyword evidence="3" id="KW-0804">Transcription</keyword>
<dbReference type="Gene3D" id="1.10.10.10">
    <property type="entry name" value="Winged helix-like DNA-binding domain superfamily/Winged helix DNA-binding domain"/>
    <property type="match status" value="1"/>
</dbReference>
<evidence type="ECO:0000256" key="2">
    <source>
        <dbReference type="ARBA" id="ARBA00023125"/>
    </source>
</evidence>
<evidence type="ECO:0000259" key="4">
    <source>
        <dbReference type="PROSITE" id="PS50995"/>
    </source>
</evidence>
<evidence type="ECO:0000313" key="6">
    <source>
        <dbReference type="Proteomes" id="UP000035909"/>
    </source>
</evidence>